<dbReference type="Proteomes" id="UP001317779">
    <property type="component" value="Chromosome"/>
</dbReference>
<evidence type="ECO:0000313" key="2">
    <source>
        <dbReference type="Proteomes" id="UP001317779"/>
    </source>
</evidence>
<name>A0ABM8DXG7_9MICO</name>
<proteinExistence type="predicted"/>
<dbReference type="EMBL" id="AP027141">
    <property type="protein sequence ID" value="BDV30327.1"/>
    <property type="molecule type" value="Genomic_DNA"/>
</dbReference>
<reference evidence="1 2" key="1">
    <citation type="submission" date="2022-12" db="EMBL/GenBank/DDBJ databases">
        <title>Microbacterium terricola strain KV-448 chromosome, complete genome.</title>
        <authorList>
            <person name="Oshima T."/>
            <person name="Moriya T."/>
            <person name="Bessho Y."/>
        </authorList>
    </citation>
    <scope>NUCLEOTIDE SEQUENCE [LARGE SCALE GENOMIC DNA]</scope>
    <source>
        <strain evidence="1 2">KV-448</strain>
    </source>
</reference>
<evidence type="ECO:0000313" key="1">
    <source>
        <dbReference type="EMBL" id="BDV30327.1"/>
    </source>
</evidence>
<keyword evidence="2" id="KW-1185">Reference proteome</keyword>
<gene>
    <name evidence="1" type="ORF">Microterr_09870</name>
</gene>
<organism evidence="1 2">
    <name type="scientific">Microbacterium terricola</name>
    <dbReference type="NCBI Taxonomy" id="344163"/>
    <lineage>
        <taxon>Bacteria</taxon>
        <taxon>Bacillati</taxon>
        <taxon>Actinomycetota</taxon>
        <taxon>Actinomycetes</taxon>
        <taxon>Micrococcales</taxon>
        <taxon>Microbacteriaceae</taxon>
        <taxon>Microbacterium</taxon>
    </lineage>
</organism>
<sequence>MSEDTSPYQRLTVMAECDTFPVWDRNPANETFGPADPASLQVSDELVEALSEWAERYNERAPSDEDERTR</sequence>
<protein>
    <submittedName>
        <fullName evidence="1">Uncharacterized protein</fullName>
    </submittedName>
</protein>
<accession>A0ABM8DXG7</accession>